<protein>
    <submittedName>
        <fullName evidence="4">SDR family oxidoreductase</fullName>
    </submittedName>
</protein>
<dbReference type="Proteomes" id="UP001148313">
    <property type="component" value="Unassembled WGS sequence"/>
</dbReference>
<dbReference type="PANTHER" id="PTHR43086:SF3">
    <property type="entry name" value="NADP-DEPENDENT 3-HYDROXY ACID DEHYDROGENASE YDFG"/>
    <property type="match status" value="1"/>
</dbReference>
<evidence type="ECO:0000256" key="1">
    <source>
        <dbReference type="ARBA" id="ARBA00006484"/>
    </source>
</evidence>
<dbReference type="Gene3D" id="3.40.50.720">
    <property type="entry name" value="NAD(P)-binding Rossmann-like Domain"/>
    <property type="match status" value="1"/>
</dbReference>
<gene>
    <name evidence="4" type="ORF">OOZ53_23585</name>
</gene>
<proteinExistence type="inferred from homology"/>
<accession>A0ABT4VUH2</accession>
<dbReference type="PRINTS" id="PR00081">
    <property type="entry name" value="GDHRDH"/>
</dbReference>
<dbReference type="InterPro" id="IPR002347">
    <property type="entry name" value="SDR_fam"/>
</dbReference>
<dbReference type="InterPro" id="IPR036291">
    <property type="entry name" value="NAD(P)-bd_dom_sf"/>
</dbReference>
<evidence type="ECO:0000313" key="5">
    <source>
        <dbReference type="Proteomes" id="UP001148313"/>
    </source>
</evidence>
<dbReference type="RefSeq" id="WP_271092221.1">
    <property type="nucleotide sequence ID" value="NZ_JAPJZH010000022.1"/>
</dbReference>
<dbReference type="SUPFAM" id="SSF51735">
    <property type="entry name" value="NAD(P)-binding Rossmann-fold domains"/>
    <property type="match status" value="1"/>
</dbReference>
<organism evidence="4 5">
    <name type="scientific">Hoeflea poritis</name>
    <dbReference type="NCBI Taxonomy" id="2993659"/>
    <lineage>
        <taxon>Bacteria</taxon>
        <taxon>Pseudomonadati</taxon>
        <taxon>Pseudomonadota</taxon>
        <taxon>Alphaproteobacteria</taxon>
        <taxon>Hyphomicrobiales</taxon>
        <taxon>Rhizobiaceae</taxon>
        <taxon>Hoeflea</taxon>
    </lineage>
</organism>
<comment type="similarity">
    <text evidence="1 3">Belongs to the short-chain dehydrogenases/reductases (SDR) family.</text>
</comment>
<sequence>MTELSRAIVTGATSGIGEATVRALTSSGRQVLAIARREERLRALANATGAEFLAADVRDLDEHAAHLTGFEPDILINNAGVGHGISGLDGMTSDQLQEAFDINVVAPLNLIACLTPGMKARRRGHIVNIGSIAGLHTLLSAVYGGTKSAIHRISQNLRFELSGTGIRVTEIAPGRVASEFYQAAEGDRERLAAMGVSGIRELQPEDIANAILFAVDAPAHVNVATLEILPTEQAVGGIKAEAVKD</sequence>
<evidence type="ECO:0000256" key="2">
    <source>
        <dbReference type="ARBA" id="ARBA00023002"/>
    </source>
</evidence>
<dbReference type="PRINTS" id="PR00080">
    <property type="entry name" value="SDRFAMILY"/>
</dbReference>
<comment type="caution">
    <text evidence="4">The sequence shown here is derived from an EMBL/GenBank/DDBJ whole genome shotgun (WGS) entry which is preliminary data.</text>
</comment>
<reference evidence="4" key="1">
    <citation type="submission" date="2022-11" db="EMBL/GenBank/DDBJ databases">
        <title>Hoeflea poritis sp. nov., isolated from scleractinian coral Porites lutea.</title>
        <authorList>
            <person name="Zhang G."/>
            <person name="Wei Q."/>
            <person name="Cai L."/>
        </authorList>
    </citation>
    <scope>NUCLEOTIDE SEQUENCE</scope>
    <source>
        <strain evidence="4">E7-10</strain>
    </source>
</reference>
<keyword evidence="2" id="KW-0560">Oxidoreductase</keyword>
<dbReference type="PANTHER" id="PTHR43086">
    <property type="entry name" value="VERY-LONG-CHAIN 3-OXOOACYL-COA REDUCTASE"/>
    <property type="match status" value="1"/>
</dbReference>
<dbReference type="EMBL" id="JAPJZH010000022">
    <property type="protein sequence ID" value="MDA4848360.1"/>
    <property type="molecule type" value="Genomic_DNA"/>
</dbReference>
<dbReference type="Pfam" id="PF00106">
    <property type="entry name" value="adh_short"/>
    <property type="match status" value="1"/>
</dbReference>
<evidence type="ECO:0000313" key="4">
    <source>
        <dbReference type="EMBL" id="MDA4848360.1"/>
    </source>
</evidence>
<evidence type="ECO:0000256" key="3">
    <source>
        <dbReference type="RuleBase" id="RU000363"/>
    </source>
</evidence>
<keyword evidence="5" id="KW-1185">Reference proteome</keyword>
<name>A0ABT4VUH2_9HYPH</name>